<keyword evidence="4 6" id="KW-1133">Transmembrane helix</keyword>
<feature type="domain" description="PDGLE" evidence="8">
    <location>
        <begin position="7"/>
        <end position="98"/>
    </location>
</feature>
<evidence type="ECO:0000256" key="2">
    <source>
        <dbReference type="ARBA" id="ARBA00022475"/>
    </source>
</evidence>
<evidence type="ECO:0000256" key="1">
    <source>
        <dbReference type="ARBA" id="ARBA00004236"/>
    </source>
</evidence>
<organism evidence="9 10">
    <name type="scientific">Pseudanabaena frigida</name>
    <dbReference type="NCBI Taxonomy" id="945775"/>
    <lineage>
        <taxon>Bacteria</taxon>
        <taxon>Bacillati</taxon>
        <taxon>Cyanobacteriota</taxon>
        <taxon>Cyanophyceae</taxon>
        <taxon>Pseudanabaenales</taxon>
        <taxon>Pseudanabaenaceae</taxon>
        <taxon>Pseudanabaena</taxon>
    </lineage>
</organism>
<keyword evidence="3 6" id="KW-0812">Transmembrane</keyword>
<sequence length="106" mass="11328">MNKNRIVIYSGLALALSIAAFLSPFASKAPDGLDRVSQDLKFEEKAASEPPTKQLPFSRIFEEYSIKGVSDPKVSTALAGATGTLVVFGLAWGIGKLTVRKSSPKE</sequence>
<evidence type="ECO:0000259" key="8">
    <source>
        <dbReference type="Pfam" id="PF13190"/>
    </source>
</evidence>
<dbReference type="EMBL" id="QBML01000020">
    <property type="protein sequence ID" value="PZO39086.1"/>
    <property type="molecule type" value="Genomic_DNA"/>
</dbReference>
<accession>A0A2W4W378</accession>
<dbReference type="Pfam" id="PF13190">
    <property type="entry name" value="PDGLE"/>
    <property type="match status" value="1"/>
</dbReference>
<keyword evidence="7" id="KW-0732">Signal</keyword>
<comment type="caution">
    <text evidence="9">The sequence shown here is derived from an EMBL/GenBank/DDBJ whole genome shotgun (WGS) entry which is preliminary data.</text>
</comment>
<comment type="subcellular location">
    <subcellularLocation>
        <location evidence="1">Cell membrane</location>
    </subcellularLocation>
</comment>
<evidence type="ECO:0000256" key="3">
    <source>
        <dbReference type="ARBA" id="ARBA00022692"/>
    </source>
</evidence>
<name>A0A2W4W378_9CYAN</name>
<dbReference type="GO" id="GO:0005886">
    <property type="term" value="C:plasma membrane"/>
    <property type="evidence" value="ECO:0007669"/>
    <property type="project" value="UniProtKB-SubCell"/>
</dbReference>
<proteinExistence type="predicted"/>
<gene>
    <name evidence="9" type="ORF">DCF19_15070</name>
</gene>
<evidence type="ECO:0000256" key="4">
    <source>
        <dbReference type="ARBA" id="ARBA00022989"/>
    </source>
</evidence>
<evidence type="ECO:0000256" key="5">
    <source>
        <dbReference type="ARBA" id="ARBA00023136"/>
    </source>
</evidence>
<reference evidence="9 10" key="1">
    <citation type="submission" date="2018-04" db="EMBL/GenBank/DDBJ databases">
        <authorList>
            <person name="Go L.Y."/>
            <person name="Mitchell J.A."/>
        </authorList>
    </citation>
    <scope>NUCLEOTIDE SEQUENCE [LARGE SCALE GENOMIC DNA]</scope>
    <source>
        <strain evidence="9">ULC066bin1</strain>
    </source>
</reference>
<dbReference type="AlphaFoldDB" id="A0A2W4W378"/>
<feature type="signal peptide" evidence="7">
    <location>
        <begin position="1"/>
        <end position="29"/>
    </location>
</feature>
<evidence type="ECO:0000256" key="6">
    <source>
        <dbReference type="SAM" id="Phobius"/>
    </source>
</evidence>
<keyword evidence="5 6" id="KW-0472">Membrane</keyword>
<evidence type="ECO:0000256" key="7">
    <source>
        <dbReference type="SAM" id="SignalP"/>
    </source>
</evidence>
<dbReference type="InterPro" id="IPR025937">
    <property type="entry name" value="PDGLE_dom"/>
</dbReference>
<evidence type="ECO:0000313" key="10">
    <source>
        <dbReference type="Proteomes" id="UP000249467"/>
    </source>
</evidence>
<keyword evidence="2" id="KW-1003">Cell membrane</keyword>
<feature type="chain" id="PRO_5016067489" evidence="7">
    <location>
        <begin position="30"/>
        <end position="106"/>
    </location>
</feature>
<protein>
    <submittedName>
        <fullName evidence="9">Cobalt transport protein</fullName>
    </submittedName>
</protein>
<evidence type="ECO:0000313" key="9">
    <source>
        <dbReference type="EMBL" id="PZO39086.1"/>
    </source>
</evidence>
<feature type="transmembrane region" description="Helical" evidence="6">
    <location>
        <begin position="74"/>
        <end position="95"/>
    </location>
</feature>
<dbReference type="Proteomes" id="UP000249467">
    <property type="component" value="Unassembled WGS sequence"/>
</dbReference>
<reference evidence="9 10" key="2">
    <citation type="submission" date="2018-06" db="EMBL/GenBank/DDBJ databases">
        <title>Metagenomic assembly of (sub)arctic Cyanobacteria and their associated microbiome from non-axenic cultures.</title>
        <authorList>
            <person name="Baurain D."/>
        </authorList>
    </citation>
    <scope>NUCLEOTIDE SEQUENCE [LARGE SCALE GENOMIC DNA]</scope>
    <source>
        <strain evidence="9">ULC066bin1</strain>
    </source>
</reference>